<evidence type="ECO:0000256" key="4">
    <source>
        <dbReference type="ARBA" id="ARBA00022694"/>
    </source>
</evidence>
<evidence type="ECO:0000313" key="8">
    <source>
        <dbReference type="EMBL" id="NWS99674.1"/>
    </source>
</evidence>
<dbReference type="Proteomes" id="UP000525714">
    <property type="component" value="Unassembled WGS sequence"/>
</dbReference>
<dbReference type="EMBL" id="VYZC01000201">
    <property type="protein sequence ID" value="NWS99674.1"/>
    <property type="molecule type" value="Genomic_DNA"/>
</dbReference>
<protein>
    <recommendedName>
        <fullName evidence="3">tRNA (adenine(58)-N(1))-methyltransferase non-catalytic subunit TRM6</fullName>
    </recommendedName>
    <alternativeName>
        <fullName evidence="6">tRNA(m1A58)-methyltransferase subunit TRM6</fullName>
    </alternativeName>
</protein>
<keyword evidence="9" id="KW-1185">Reference proteome</keyword>
<keyword evidence="5" id="KW-0539">Nucleus</keyword>
<comment type="caution">
    <text evidence="8">The sequence shown here is derived from an EMBL/GenBank/DDBJ whole genome shotgun (WGS) entry which is preliminary data.</text>
</comment>
<dbReference type="InterPro" id="IPR029063">
    <property type="entry name" value="SAM-dependent_MTases_sf"/>
</dbReference>
<organism evidence="8 9">
    <name type="scientific">Mionectes macconnelli</name>
    <name type="common">McConnell's flycatcher</name>
    <dbReference type="NCBI Taxonomy" id="254557"/>
    <lineage>
        <taxon>Eukaryota</taxon>
        <taxon>Metazoa</taxon>
        <taxon>Chordata</taxon>
        <taxon>Craniata</taxon>
        <taxon>Vertebrata</taxon>
        <taxon>Euteleostomi</taxon>
        <taxon>Archelosauria</taxon>
        <taxon>Archosauria</taxon>
        <taxon>Dinosauria</taxon>
        <taxon>Saurischia</taxon>
        <taxon>Theropoda</taxon>
        <taxon>Coelurosauria</taxon>
        <taxon>Aves</taxon>
        <taxon>Neognathae</taxon>
        <taxon>Neoaves</taxon>
        <taxon>Telluraves</taxon>
        <taxon>Australaves</taxon>
        <taxon>Passeriformes</taxon>
        <taxon>Tyrannidae</taxon>
        <taxon>Mionectes</taxon>
    </lineage>
</organism>
<dbReference type="GO" id="GO:0030488">
    <property type="term" value="P:tRNA methylation"/>
    <property type="evidence" value="ECO:0007669"/>
    <property type="project" value="InterPro"/>
</dbReference>
<reference evidence="8 9" key="1">
    <citation type="submission" date="2019-09" db="EMBL/GenBank/DDBJ databases">
        <title>Bird 10,000 Genomes (B10K) Project - Family phase.</title>
        <authorList>
            <person name="Zhang G."/>
        </authorList>
    </citation>
    <scope>NUCLEOTIDE SEQUENCE [LARGE SCALE GENOMIC DNA]</scope>
    <source>
        <strain evidence="8">B10K-DU-003-16</strain>
        <tissue evidence="8">Mixed tissue sample</tissue>
    </source>
</reference>
<feature type="compositionally biased region" description="Acidic residues" evidence="7">
    <location>
        <begin position="268"/>
        <end position="279"/>
    </location>
</feature>
<sequence>AMEERPGVRIREGDCAVLKRGEVYKAVPVLRRRKIIFEKQWFYLDNAIGHTYGTTFEVTNGGNLQPKQEVEETTTETKEAGTDNRNIVDDGKSQKLTHDDIKALKDKGIKGQEIVQQLIENSTTFRDKTEFAQDKYIKKKRKKYEAVITIVKPSTRILSTMYYAREPGKINHLRYDTLAQMLTLGNIHAGNKMIVMETCAGLVLGAVMERMGGYGSIIQMYPGAGPVRAATSCFGFPKPYFDNLHEFPLSKVHSLLSGTFSTETLPSDPEDNALVEEESNGLTEEKQTSLQETEEEPATEAPMEINQAEEQETTDINAEDVEFKENKEKENKENVREKQMKQWERRKKLTEAAALLKEKNADGLIVASKYHPTPVLLSLLEFVAPSRPFVVYCQYKEPLLECYTKLRERGGVINLKLSETWLRNYQVLPDRSHPKLTMSGGGGYLLSGITVVLDQGKSDSSNFEALKMEEPSPKRCKVQDLHC</sequence>
<dbReference type="GO" id="GO:0008168">
    <property type="term" value="F:methyltransferase activity"/>
    <property type="evidence" value="ECO:0007669"/>
    <property type="project" value="UniProtKB-KW"/>
</dbReference>
<dbReference type="PANTHER" id="PTHR12945">
    <property type="entry name" value="TRANSLATION INITIATION FACTOR EIF3-RELATED"/>
    <property type="match status" value="1"/>
</dbReference>
<evidence type="ECO:0000256" key="2">
    <source>
        <dbReference type="ARBA" id="ARBA00008320"/>
    </source>
</evidence>
<feature type="region of interest" description="Disordered" evidence="7">
    <location>
        <begin position="262"/>
        <end position="341"/>
    </location>
</feature>
<evidence type="ECO:0000256" key="1">
    <source>
        <dbReference type="ARBA" id="ARBA00004123"/>
    </source>
</evidence>
<evidence type="ECO:0000256" key="5">
    <source>
        <dbReference type="ARBA" id="ARBA00023242"/>
    </source>
</evidence>
<evidence type="ECO:0000256" key="3">
    <source>
        <dbReference type="ARBA" id="ARBA00021704"/>
    </source>
</evidence>
<feature type="non-terminal residue" evidence="8">
    <location>
        <position position="483"/>
    </location>
</feature>
<comment type="subcellular location">
    <subcellularLocation>
        <location evidence="1">Nucleus</location>
    </subcellularLocation>
</comment>
<keyword evidence="8" id="KW-0489">Methyltransferase</keyword>
<dbReference type="GO" id="GO:0031515">
    <property type="term" value="C:tRNA (m1A) methyltransferase complex"/>
    <property type="evidence" value="ECO:0007669"/>
    <property type="project" value="InterPro"/>
</dbReference>
<dbReference type="Pfam" id="PF04189">
    <property type="entry name" value="Gcd10p"/>
    <property type="match status" value="1"/>
</dbReference>
<dbReference type="PANTHER" id="PTHR12945:SF0">
    <property type="entry name" value="TRNA (ADENINE(58)-N(1))-METHYLTRANSFERASE NON-CATALYTIC SUBUNIT TRM6"/>
    <property type="match status" value="1"/>
</dbReference>
<evidence type="ECO:0000313" key="9">
    <source>
        <dbReference type="Proteomes" id="UP000525714"/>
    </source>
</evidence>
<name>A0A7K5K0D6_9TYRA</name>
<evidence type="ECO:0000256" key="7">
    <source>
        <dbReference type="SAM" id="MobiDB-lite"/>
    </source>
</evidence>
<dbReference type="Gene3D" id="3.40.50.150">
    <property type="entry name" value="Vaccinia Virus protein VP39"/>
    <property type="match status" value="1"/>
</dbReference>
<gene>
    <name evidence="8" type="primary">Trmt6</name>
    <name evidence="8" type="ORF">MIOMAC_R13901</name>
</gene>
<comment type="similarity">
    <text evidence="2">Belongs to the TRM6/GCD10 family.</text>
</comment>
<keyword evidence="4" id="KW-0819">tRNA processing</keyword>
<evidence type="ECO:0000256" key="6">
    <source>
        <dbReference type="ARBA" id="ARBA00032319"/>
    </source>
</evidence>
<accession>A0A7K5K0D6</accession>
<feature type="compositionally biased region" description="Basic and acidic residues" evidence="7">
    <location>
        <begin position="75"/>
        <end position="91"/>
    </location>
</feature>
<feature type="non-terminal residue" evidence="8">
    <location>
        <position position="1"/>
    </location>
</feature>
<dbReference type="GO" id="GO:0005634">
    <property type="term" value="C:nucleus"/>
    <property type="evidence" value="ECO:0007669"/>
    <property type="project" value="UniProtKB-SubCell"/>
</dbReference>
<proteinExistence type="inferred from homology"/>
<feature type="compositionally biased region" description="Acidic residues" evidence="7">
    <location>
        <begin position="307"/>
        <end position="320"/>
    </location>
</feature>
<dbReference type="PIRSF" id="PIRSF038170">
    <property type="entry name" value="tRNA_m1A_mtfrase"/>
    <property type="match status" value="1"/>
</dbReference>
<dbReference type="InterPro" id="IPR017423">
    <property type="entry name" value="TRM6"/>
</dbReference>
<feature type="region of interest" description="Disordered" evidence="7">
    <location>
        <begin position="71"/>
        <end position="91"/>
    </location>
</feature>
<feature type="compositionally biased region" description="Basic and acidic residues" evidence="7">
    <location>
        <begin position="321"/>
        <end position="341"/>
    </location>
</feature>
<keyword evidence="8" id="KW-0808">Transferase</keyword>
<dbReference type="AlphaFoldDB" id="A0A7K5K0D6"/>